<dbReference type="Pfam" id="PF00128">
    <property type="entry name" value="Alpha-amylase"/>
    <property type="match status" value="1"/>
</dbReference>
<dbReference type="InterPro" id="IPR006047">
    <property type="entry name" value="GH13_cat_dom"/>
</dbReference>
<protein>
    <recommendedName>
        <fullName evidence="1">Glycosyl hydrolase family 13 catalytic domain-containing protein</fullName>
    </recommendedName>
</protein>
<dbReference type="RefSeq" id="WP_212216188.1">
    <property type="nucleotide sequence ID" value="NZ_JAGUCO010000007.1"/>
</dbReference>
<dbReference type="PANTHER" id="PTHR43447">
    <property type="entry name" value="ALPHA-AMYLASE"/>
    <property type="match status" value="1"/>
</dbReference>
<sequence>MLSSLMHSQVILQGFYWDVPVNSEAKEGIWYNNLDSKLTYLEQIGITGIWSPPPSKGNWGIYDMGYGVYDHYDLGDIDQIGTISTRFGTRKDLDRLIEHAHKKGIEVYADAVLNHLYSFQLKDLEENPVLKNYLLTRSKKTVGYPVNELRFAVDLKPNQGIVIKLKNTVNSKLRSGFRLKVSDDPSMNNASQLFHPILTKNNPYGFWEGVVSKDVEIQYRINRNSKMKLWFQLEVLEEDMEWGDQTNGLTISSIIDEAGNELNWEVYSYTGIKPMSGKVNWTYGDFHPSSEDDYLVNYPDTGGIVANSKLFGHDFDHQSKNVQRQLTEWGQWLLEEVRYDGFRLDFVNGIEVQFIKDWTNKVIPDSAFCVTEFFTNSVHQIADWNKAINSGNIAKVKSFDFPLKKVLTDMCNDTLGMFEMQQLLNAGLISHLPADRIVTFAENHDTGKEHDKWITKDWSMAYSYILFHQPKPCIFYSHLFPTVQTDFHTKKHTVKANDNLPDVIEGLLKVRSILDGEVITDSSLIDKEKYVVFRKGVEQYNGAVLIIANPISQENPINLARFFNCEEQKCFINVLNPNEKVWVDNQELSINIAERGASVWMPLNDYEKLFKIER</sequence>
<comment type="caution">
    <text evidence="2">The sequence shown here is derived from an EMBL/GenBank/DDBJ whole genome shotgun (WGS) entry which is preliminary data.</text>
</comment>
<feature type="domain" description="Glycosyl hydrolase family 13 catalytic" evidence="1">
    <location>
        <begin position="9"/>
        <end position="511"/>
    </location>
</feature>
<dbReference type="Gene3D" id="3.20.20.80">
    <property type="entry name" value="Glycosidases"/>
    <property type="match status" value="2"/>
</dbReference>
<dbReference type="Proteomes" id="UP000708576">
    <property type="component" value="Unassembled WGS sequence"/>
</dbReference>
<proteinExistence type="predicted"/>
<keyword evidence="3" id="KW-1185">Reference proteome</keyword>
<evidence type="ECO:0000259" key="1">
    <source>
        <dbReference type="SMART" id="SM00642"/>
    </source>
</evidence>
<organism evidence="2 3">
    <name type="scientific">Carboxylicivirga linearis</name>
    <dbReference type="NCBI Taxonomy" id="1628157"/>
    <lineage>
        <taxon>Bacteria</taxon>
        <taxon>Pseudomonadati</taxon>
        <taxon>Bacteroidota</taxon>
        <taxon>Bacteroidia</taxon>
        <taxon>Marinilabiliales</taxon>
        <taxon>Marinilabiliaceae</taxon>
        <taxon>Carboxylicivirga</taxon>
    </lineage>
</organism>
<dbReference type="InterPro" id="IPR017853">
    <property type="entry name" value="GH"/>
</dbReference>
<name>A0ABS5JVY4_9BACT</name>
<dbReference type="SMART" id="SM00642">
    <property type="entry name" value="Aamy"/>
    <property type="match status" value="1"/>
</dbReference>
<evidence type="ECO:0000313" key="3">
    <source>
        <dbReference type="Proteomes" id="UP000708576"/>
    </source>
</evidence>
<dbReference type="SUPFAM" id="SSF51445">
    <property type="entry name" value="(Trans)glycosidases"/>
    <property type="match status" value="1"/>
</dbReference>
<gene>
    <name evidence="2" type="ORF">KEM10_11705</name>
</gene>
<reference evidence="2 3" key="1">
    <citation type="journal article" date="2015" name="Int. J. Syst. Evol. Microbiol.">
        <title>Carboxylicivirga linearis sp. nov., isolated from a sea cucumber culture pond.</title>
        <authorList>
            <person name="Wang F.Q."/>
            <person name="Zhou Y.X."/>
            <person name="Lin X.Z."/>
            <person name="Chen G.J."/>
            <person name="Du Z.J."/>
        </authorList>
    </citation>
    <scope>NUCLEOTIDE SEQUENCE [LARGE SCALE GENOMIC DNA]</scope>
    <source>
        <strain evidence="2 3">FB218</strain>
    </source>
</reference>
<evidence type="ECO:0000313" key="2">
    <source>
        <dbReference type="EMBL" id="MBS2098945.1"/>
    </source>
</evidence>
<dbReference type="EMBL" id="JAGUCO010000007">
    <property type="protein sequence ID" value="MBS2098945.1"/>
    <property type="molecule type" value="Genomic_DNA"/>
</dbReference>
<accession>A0ABS5JVY4</accession>